<sequence length="60" mass="6983">MYMIYPPLFLSEAGKYVSEIIEKNAFLYKRSSISYYVPYKFSAKTAPANRATLIPVRQQK</sequence>
<dbReference type="Proteomes" id="UP000001007">
    <property type="component" value="Chromosome"/>
</dbReference>
<proteinExistence type="predicted"/>
<dbReference type="STRING" id="194439.CT0858"/>
<evidence type="ECO:0000313" key="2">
    <source>
        <dbReference type="Proteomes" id="UP000001007"/>
    </source>
</evidence>
<dbReference type="HOGENOM" id="CLU_2932877_0_0_10"/>
<protein>
    <submittedName>
        <fullName evidence="1">Uncharacterized protein</fullName>
    </submittedName>
</protein>
<dbReference type="AlphaFoldDB" id="Q8KE34"/>
<name>Q8KE34_CHLTE</name>
<dbReference type="EMBL" id="AE006470">
    <property type="protein sequence ID" value="AAM72094.1"/>
    <property type="molecule type" value="Genomic_DNA"/>
</dbReference>
<organism evidence="1 2">
    <name type="scientific">Chlorobaculum tepidum (strain ATCC 49652 / DSM 12025 / NBRC 103806 / TLS)</name>
    <name type="common">Chlorobium tepidum</name>
    <dbReference type="NCBI Taxonomy" id="194439"/>
    <lineage>
        <taxon>Bacteria</taxon>
        <taxon>Pseudomonadati</taxon>
        <taxon>Chlorobiota</taxon>
        <taxon>Chlorobiia</taxon>
        <taxon>Chlorobiales</taxon>
        <taxon>Chlorobiaceae</taxon>
        <taxon>Chlorobaculum</taxon>
    </lineage>
</organism>
<reference evidence="1 2" key="1">
    <citation type="journal article" date="2002" name="Proc. Natl. Acad. Sci. U.S.A.">
        <title>The complete genome sequence of Chlorobium tepidum TLS, a photosynthetic, anaerobic, green-sulfur bacterium.</title>
        <authorList>
            <person name="Eisen J.A."/>
            <person name="Nelson K.E."/>
            <person name="Paulsen I.T."/>
            <person name="Heidelberg J.F."/>
            <person name="Wu M."/>
            <person name="Dodson R.J."/>
            <person name="Deboy R."/>
            <person name="Gwinn M.L."/>
            <person name="Nelson W.C."/>
            <person name="Haft D.H."/>
            <person name="Hickey E.K."/>
            <person name="Peterson J.D."/>
            <person name="Durkin A.S."/>
            <person name="Kolonay J.L."/>
            <person name="Yang F."/>
            <person name="Holt I."/>
            <person name="Umayam L.A."/>
            <person name="Mason T."/>
            <person name="Brenner M."/>
            <person name="Shea T.P."/>
            <person name="Parksey D."/>
            <person name="Nierman W.C."/>
            <person name="Feldblyum T.V."/>
            <person name="Hansen C.L."/>
            <person name="Craven M.B."/>
            <person name="Radune D."/>
            <person name="Vamathevan J."/>
            <person name="Khouri H."/>
            <person name="White O."/>
            <person name="Gruber T.M."/>
            <person name="Ketchum K.A."/>
            <person name="Venter J.C."/>
            <person name="Tettelin H."/>
            <person name="Bryant D.A."/>
            <person name="Fraser C.M."/>
        </authorList>
    </citation>
    <scope>NUCLEOTIDE SEQUENCE [LARGE SCALE GENOMIC DNA]</scope>
    <source>
        <strain evidence="2">ATCC 49652 / DSM 12025 / NBRC 103806 / TLS</strain>
    </source>
</reference>
<accession>Q8KE34</accession>
<dbReference type="EnsemblBacteria" id="AAM72094">
    <property type="protein sequence ID" value="AAM72094"/>
    <property type="gene ID" value="CT0858"/>
</dbReference>
<dbReference type="KEGG" id="cte:CT0858"/>
<gene>
    <name evidence="1" type="ordered locus">CT0858</name>
</gene>
<evidence type="ECO:0000313" key="1">
    <source>
        <dbReference type="EMBL" id="AAM72094.1"/>
    </source>
</evidence>
<keyword evidence="2" id="KW-1185">Reference proteome</keyword>